<dbReference type="Proteomes" id="UP000824120">
    <property type="component" value="Chromosome 12"/>
</dbReference>
<organism evidence="2 3">
    <name type="scientific">Solanum commersonii</name>
    <name type="common">Commerson's wild potato</name>
    <name type="synonym">Commerson's nightshade</name>
    <dbReference type="NCBI Taxonomy" id="4109"/>
    <lineage>
        <taxon>Eukaryota</taxon>
        <taxon>Viridiplantae</taxon>
        <taxon>Streptophyta</taxon>
        <taxon>Embryophyta</taxon>
        <taxon>Tracheophyta</taxon>
        <taxon>Spermatophyta</taxon>
        <taxon>Magnoliopsida</taxon>
        <taxon>eudicotyledons</taxon>
        <taxon>Gunneridae</taxon>
        <taxon>Pentapetalae</taxon>
        <taxon>asterids</taxon>
        <taxon>lamiids</taxon>
        <taxon>Solanales</taxon>
        <taxon>Solanaceae</taxon>
        <taxon>Solanoideae</taxon>
        <taxon>Solaneae</taxon>
        <taxon>Solanum</taxon>
    </lineage>
</organism>
<dbReference type="EMBL" id="JACXVP010000012">
    <property type="protein sequence ID" value="KAG5571122.1"/>
    <property type="molecule type" value="Genomic_DNA"/>
</dbReference>
<dbReference type="OrthoDB" id="1306244at2759"/>
<dbReference type="InterPro" id="IPR046796">
    <property type="entry name" value="Transposase_32_dom"/>
</dbReference>
<dbReference type="PANTHER" id="PTHR33180">
    <property type="entry name" value="PHOTOSYSTEM II CP43 REACTION CENTER PROTEIN"/>
    <property type="match status" value="1"/>
</dbReference>
<dbReference type="Pfam" id="PF20167">
    <property type="entry name" value="Transposase_32"/>
    <property type="match status" value="1"/>
</dbReference>
<accession>A0A9J5W6G4</accession>
<sequence length="186" mass="20712">TKTQQNMKKWLALLISDDTSKWLEIGAPIEKKDLNINKSILRITKAACLGCIIDKTRINLGRTMAQEMVIRAKQRQTSLPFLVLITEIKVEYLKYEAERKKASLVDSSPIVDTDTLPVKVPFPTPAGFQPQLTQAALLQMRKLAHSADRRAAKLKASISDMIQTSLTDVELTALKAAIAALKRDVD</sequence>
<proteinExistence type="predicted"/>
<gene>
    <name evidence="2" type="ORF">H5410_060888</name>
</gene>
<dbReference type="AlphaFoldDB" id="A0A9J5W6G4"/>
<name>A0A9J5W6G4_SOLCO</name>
<protein>
    <recommendedName>
        <fullName evidence="1">Putative plant transposon protein domain-containing protein</fullName>
    </recommendedName>
</protein>
<evidence type="ECO:0000259" key="1">
    <source>
        <dbReference type="Pfam" id="PF20167"/>
    </source>
</evidence>
<feature type="domain" description="Putative plant transposon protein" evidence="1">
    <location>
        <begin position="9"/>
        <end position="88"/>
    </location>
</feature>
<keyword evidence="3" id="KW-1185">Reference proteome</keyword>
<reference evidence="2 3" key="1">
    <citation type="submission" date="2020-09" db="EMBL/GenBank/DDBJ databases">
        <title>De no assembly of potato wild relative species, Solanum commersonii.</title>
        <authorList>
            <person name="Cho K."/>
        </authorList>
    </citation>
    <scope>NUCLEOTIDE SEQUENCE [LARGE SCALE GENOMIC DNA]</scope>
    <source>
        <strain evidence="2">LZ3.2</strain>
        <tissue evidence="2">Leaf</tissue>
    </source>
</reference>
<evidence type="ECO:0000313" key="2">
    <source>
        <dbReference type="EMBL" id="KAG5571122.1"/>
    </source>
</evidence>
<evidence type="ECO:0000313" key="3">
    <source>
        <dbReference type="Proteomes" id="UP000824120"/>
    </source>
</evidence>
<feature type="non-terminal residue" evidence="2">
    <location>
        <position position="186"/>
    </location>
</feature>
<dbReference type="PANTHER" id="PTHR33180:SF31">
    <property type="entry name" value="POLYPROTEIN PROTEIN"/>
    <property type="match status" value="1"/>
</dbReference>
<comment type="caution">
    <text evidence="2">The sequence shown here is derived from an EMBL/GenBank/DDBJ whole genome shotgun (WGS) entry which is preliminary data.</text>
</comment>